<feature type="compositionally biased region" description="Polar residues" evidence="1">
    <location>
        <begin position="97"/>
        <end position="107"/>
    </location>
</feature>
<proteinExistence type="predicted"/>
<evidence type="ECO:0000313" key="3">
    <source>
        <dbReference type="EMBL" id="SPD24246.1"/>
    </source>
</evidence>
<evidence type="ECO:0000256" key="1">
    <source>
        <dbReference type="SAM" id="MobiDB-lite"/>
    </source>
</evidence>
<feature type="compositionally biased region" description="Low complexity" evidence="1">
    <location>
        <begin position="26"/>
        <end position="35"/>
    </location>
</feature>
<gene>
    <name evidence="3" type="ORF">FSB_LOCUS52128</name>
</gene>
<feature type="region of interest" description="Disordered" evidence="1">
    <location>
        <begin position="24"/>
        <end position="107"/>
    </location>
</feature>
<evidence type="ECO:0000256" key="2">
    <source>
        <dbReference type="SAM" id="SignalP"/>
    </source>
</evidence>
<protein>
    <submittedName>
        <fullName evidence="3">Uncharacterized protein</fullName>
    </submittedName>
</protein>
<dbReference type="EMBL" id="OIVN01005857">
    <property type="protein sequence ID" value="SPD24246.1"/>
    <property type="molecule type" value="Genomic_DNA"/>
</dbReference>
<reference evidence="3" key="1">
    <citation type="submission" date="2018-02" db="EMBL/GenBank/DDBJ databases">
        <authorList>
            <person name="Cohen D.B."/>
            <person name="Kent A.D."/>
        </authorList>
    </citation>
    <scope>NUCLEOTIDE SEQUENCE</scope>
</reference>
<feature type="chain" id="PRO_5014601809" evidence="2">
    <location>
        <begin position="24"/>
        <end position="107"/>
    </location>
</feature>
<keyword evidence="2" id="KW-0732">Signal</keyword>
<sequence>MVASSPTRSSSLFSLLSLGVCLGKNSSSRGGSRSGETSPDLARSSKISLDLISPFLATAPPSPPTKENPTNPTVTDRPTPITDPPDPTSLMDGQRVLSLQTRLSRLG</sequence>
<feature type="signal peptide" evidence="2">
    <location>
        <begin position="1"/>
        <end position="23"/>
    </location>
</feature>
<accession>A0A2N9IEI7</accession>
<organism evidence="3">
    <name type="scientific">Fagus sylvatica</name>
    <name type="common">Beechnut</name>
    <dbReference type="NCBI Taxonomy" id="28930"/>
    <lineage>
        <taxon>Eukaryota</taxon>
        <taxon>Viridiplantae</taxon>
        <taxon>Streptophyta</taxon>
        <taxon>Embryophyta</taxon>
        <taxon>Tracheophyta</taxon>
        <taxon>Spermatophyta</taxon>
        <taxon>Magnoliopsida</taxon>
        <taxon>eudicotyledons</taxon>
        <taxon>Gunneridae</taxon>
        <taxon>Pentapetalae</taxon>
        <taxon>rosids</taxon>
        <taxon>fabids</taxon>
        <taxon>Fagales</taxon>
        <taxon>Fagaceae</taxon>
        <taxon>Fagus</taxon>
    </lineage>
</organism>
<name>A0A2N9IEI7_FAGSY</name>
<dbReference type="AlphaFoldDB" id="A0A2N9IEI7"/>